<gene>
    <name evidence="2" type="ORF">E6O75_ATG00788</name>
</gene>
<evidence type="ECO:0000313" key="2">
    <source>
        <dbReference type="EMBL" id="TID26295.1"/>
    </source>
</evidence>
<organism evidence="2 3">
    <name type="scientific">Venturia nashicola</name>
    <dbReference type="NCBI Taxonomy" id="86259"/>
    <lineage>
        <taxon>Eukaryota</taxon>
        <taxon>Fungi</taxon>
        <taxon>Dikarya</taxon>
        <taxon>Ascomycota</taxon>
        <taxon>Pezizomycotina</taxon>
        <taxon>Dothideomycetes</taxon>
        <taxon>Pleosporomycetidae</taxon>
        <taxon>Venturiales</taxon>
        <taxon>Venturiaceae</taxon>
        <taxon>Venturia</taxon>
    </lineage>
</organism>
<comment type="caution">
    <text evidence="2">The sequence shown here is derived from an EMBL/GenBank/DDBJ whole genome shotgun (WGS) entry which is preliminary data.</text>
</comment>
<protein>
    <submittedName>
        <fullName evidence="2">Uncharacterized protein</fullName>
    </submittedName>
</protein>
<proteinExistence type="predicted"/>
<accession>A0A4Z1PQC0</accession>
<feature type="chain" id="PRO_5021469861" evidence="1">
    <location>
        <begin position="21"/>
        <end position="346"/>
    </location>
</feature>
<sequence length="346" mass="39592">MRLGTALVAIAALSLHCARTFRYCQLEPPSFDKAFEKGEKLIAAIKNPPNKDDLPISSLLYFKKCCGHVSQYQVLDSNISEDADLPARRFGWDLTHPWHYTKYFIKDGESSEDVSTTAFDDIPPLEKKDLPHSDIWTYNYGDMFKTGEHLKYVMRNNIINDETEPILLAARKLLAPDAGRFDVVEVDRESDNIAEREAFIALAWSTLFRIITDRHNMFEFRQVTKVWLCGKQRGQCSISDFCLTMMVWELGEHEDRPAPFGGFDHCDRKRSPDKNCRGVGSWLVRKEKHGSRAPGVWAGKDSNQRDHDDGELKKTHINAFTSFPMLFQTSPTDDYLTPVHVKRKGG</sequence>
<keyword evidence="3" id="KW-1185">Reference proteome</keyword>
<name>A0A4Z1PQC0_9PEZI</name>
<reference evidence="2 3" key="1">
    <citation type="submission" date="2019-04" db="EMBL/GenBank/DDBJ databases">
        <title>High contiguity whole genome sequence and gene annotation resource for two Venturia nashicola isolates.</title>
        <authorList>
            <person name="Prokchorchik M."/>
            <person name="Won K."/>
            <person name="Lee Y."/>
            <person name="Choi E.D."/>
            <person name="Segonzac C."/>
            <person name="Sohn K.H."/>
        </authorList>
    </citation>
    <scope>NUCLEOTIDE SEQUENCE [LARGE SCALE GENOMIC DNA]</scope>
    <source>
        <strain evidence="2 3">PRI2</strain>
    </source>
</reference>
<evidence type="ECO:0000313" key="3">
    <source>
        <dbReference type="Proteomes" id="UP000298493"/>
    </source>
</evidence>
<dbReference type="AlphaFoldDB" id="A0A4Z1PQC0"/>
<keyword evidence="1" id="KW-0732">Signal</keyword>
<dbReference type="OrthoDB" id="3930382at2759"/>
<feature type="signal peptide" evidence="1">
    <location>
        <begin position="1"/>
        <end position="20"/>
    </location>
</feature>
<dbReference type="EMBL" id="SNSC02000002">
    <property type="protein sequence ID" value="TID26295.1"/>
    <property type="molecule type" value="Genomic_DNA"/>
</dbReference>
<dbReference type="Proteomes" id="UP000298493">
    <property type="component" value="Unassembled WGS sequence"/>
</dbReference>
<evidence type="ECO:0000256" key="1">
    <source>
        <dbReference type="SAM" id="SignalP"/>
    </source>
</evidence>